<protein>
    <submittedName>
        <fullName evidence="3">Lipopolysaccharide biosynthesis protein</fullName>
    </submittedName>
</protein>
<evidence type="ECO:0000259" key="2">
    <source>
        <dbReference type="Pfam" id="PF13439"/>
    </source>
</evidence>
<dbReference type="AlphaFoldDB" id="A0A089QAA1"/>
<proteinExistence type="predicted"/>
<dbReference type="STRING" id="693986.MOC_3754"/>
<name>A0A089QAA1_9HYPH</name>
<dbReference type="Pfam" id="PF00534">
    <property type="entry name" value="Glycos_transf_1"/>
    <property type="match status" value="1"/>
</dbReference>
<dbReference type="Pfam" id="PF13439">
    <property type="entry name" value="Glyco_transf_4"/>
    <property type="match status" value="1"/>
</dbReference>
<evidence type="ECO:0000313" key="4">
    <source>
        <dbReference type="Proteomes" id="UP000029492"/>
    </source>
</evidence>
<dbReference type="KEGG" id="mor:MOC_3754"/>
<keyword evidence="4" id="KW-1185">Reference proteome</keyword>
<dbReference type="Gene3D" id="3.40.50.2000">
    <property type="entry name" value="Glycogen Phosphorylase B"/>
    <property type="match status" value="2"/>
</dbReference>
<organism evidence="3 4">
    <name type="scientific">Methylobacterium oryzae CBMB20</name>
    <dbReference type="NCBI Taxonomy" id="693986"/>
    <lineage>
        <taxon>Bacteria</taxon>
        <taxon>Pseudomonadati</taxon>
        <taxon>Pseudomonadota</taxon>
        <taxon>Alphaproteobacteria</taxon>
        <taxon>Hyphomicrobiales</taxon>
        <taxon>Methylobacteriaceae</taxon>
        <taxon>Methylobacterium</taxon>
    </lineage>
</organism>
<gene>
    <name evidence="3" type="ORF">MOC_3754</name>
</gene>
<dbReference type="PANTHER" id="PTHR12526">
    <property type="entry name" value="GLYCOSYLTRANSFERASE"/>
    <property type="match status" value="1"/>
</dbReference>
<dbReference type="SUPFAM" id="SSF53756">
    <property type="entry name" value="UDP-Glycosyltransferase/glycogen phosphorylase"/>
    <property type="match status" value="1"/>
</dbReference>
<dbReference type="eggNOG" id="COG0438">
    <property type="taxonomic scope" value="Bacteria"/>
</dbReference>
<accession>A0A089QAA1</accession>
<feature type="domain" description="Glycosyl transferase family 1" evidence="1">
    <location>
        <begin position="218"/>
        <end position="368"/>
    </location>
</feature>
<dbReference type="HOGENOM" id="CLU_705586_0_0_5"/>
<dbReference type="EMBL" id="CP003811">
    <property type="protein sequence ID" value="AIQ91509.1"/>
    <property type="molecule type" value="Genomic_DNA"/>
</dbReference>
<dbReference type="InterPro" id="IPR001296">
    <property type="entry name" value="Glyco_trans_1"/>
</dbReference>
<dbReference type="InterPro" id="IPR028098">
    <property type="entry name" value="Glyco_trans_4-like_N"/>
</dbReference>
<sequence length="391" mass="43475">MCAAVSLTEPIQRSVRKASIRSQPTVYFFANHSSSGGVGELWSDLAAGLAAKGFRTRLIALWPSADTSMAGDERVPWHHVVSERPRSMRRLLCLVRDLVLLFRKDTPDCVVTAMPATNLLVPAAALLSYRRIRAITSHHTPANTLKWPMNWLDRYASVPPNVSASVSVSKTVATSYHRGRGWLRSKQRVISNALSPAIEQHLSELFRMRQPRIGGDAPFRVISLGRLSAQKNYDVLIKAALYMPNVIVSIIGHGPEETRLRSLADCLGVTDRVKFLGLMGRKDALRMLAAADVFVQMSRFEGHSLALIEAAKLGLPLVVSNIPVQLEFITDEIGRHCGISVDIDDARSLARSIDRLYFDHEYYEDMALRSRHIAAALSFDKTMSLYEDLVS</sequence>
<dbReference type="CDD" id="cd03801">
    <property type="entry name" value="GT4_PimA-like"/>
    <property type="match status" value="1"/>
</dbReference>
<dbReference type="GO" id="GO:0016757">
    <property type="term" value="F:glycosyltransferase activity"/>
    <property type="evidence" value="ECO:0007669"/>
    <property type="project" value="InterPro"/>
</dbReference>
<evidence type="ECO:0000313" key="3">
    <source>
        <dbReference type="EMBL" id="AIQ91509.1"/>
    </source>
</evidence>
<evidence type="ECO:0000259" key="1">
    <source>
        <dbReference type="Pfam" id="PF00534"/>
    </source>
</evidence>
<feature type="domain" description="Glycosyltransferase subfamily 4-like N-terminal" evidence="2">
    <location>
        <begin position="36"/>
        <end position="194"/>
    </location>
</feature>
<dbReference type="Proteomes" id="UP000029492">
    <property type="component" value="Chromosome"/>
</dbReference>
<reference evidence="3 4" key="1">
    <citation type="journal article" date="2014" name="PLoS ONE">
        <title>Genome Information of Methylobacterium oryzae, a Plant-Probiotic Methylotroph in the Phyllosphere.</title>
        <authorList>
            <person name="Kwak M.J."/>
            <person name="Jeong H."/>
            <person name="Madhaiyan M."/>
            <person name="Lee Y."/>
            <person name="Sa T.M."/>
            <person name="Oh T.K."/>
            <person name="Kim J.F."/>
        </authorList>
    </citation>
    <scope>NUCLEOTIDE SEQUENCE [LARGE SCALE GENOMIC DNA]</scope>
    <source>
        <strain evidence="3 4">CBMB20</strain>
    </source>
</reference>